<dbReference type="SUPFAM" id="SSF46689">
    <property type="entry name" value="Homeodomain-like"/>
    <property type="match status" value="1"/>
</dbReference>
<evidence type="ECO:0000259" key="3">
    <source>
        <dbReference type="PROSITE" id="PS50977"/>
    </source>
</evidence>
<dbReference type="Proteomes" id="UP000240739">
    <property type="component" value="Unassembled WGS sequence"/>
</dbReference>
<dbReference type="GO" id="GO:0000976">
    <property type="term" value="F:transcription cis-regulatory region binding"/>
    <property type="evidence" value="ECO:0007669"/>
    <property type="project" value="TreeGrafter"/>
</dbReference>
<dbReference type="PROSITE" id="PS50977">
    <property type="entry name" value="HTH_TETR_2"/>
    <property type="match status" value="1"/>
</dbReference>
<dbReference type="PANTHER" id="PTHR30055:SF184">
    <property type="entry name" value="HTH-TYPE TRANSCRIPTIONAL REGULATOR ETHR"/>
    <property type="match status" value="1"/>
</dbReference>
<dbReference type="InterPro" id="IPR050109">
    <property type="entry name" value="HTH-type_TetR-like_transc_reg"/>
</dbReference>
<dbReference type="InterPro" id="IPR009057">
    <property type="entry name" value="Homeodomain-like_sf"/>
</dbReference>
<gene>
    <name evidence="4" type="ORF">C7Y72_01470</name>
</gene>
<reference evidence="4 5" key="1">
    <citation type="submission" date="2018-03" db="EMBL/GenBank/DDBJ databases">
        <title>Aquarubrobacter algicola gen. nov., sp. nov., a novel actinobacterium isolated from shallow eutrophic lake during the end of cyanobacterial harmful algal blooms.</title>
        <authorList>
            <person name="Chun S.J."/>
        </authorList>
    </citation>
    <scope>NUCLEOTIDE SEQUENCE [LARGE SCALE GENOMIC DNA]</scope>
    <source>
        <strain evidence="4 5">Seoho-28</strain>
    </source>
</reference>
<accession>A0A2T4UGP1</accession>
<name>A0A2T4UGP1_9ACTN</name>
<dbReference type="Gene3D" id="1.10.357.10">
    <property type="entry name" value="Tetracycline Repressor, domain 2"/>
    <property type="match status" value="1"/>
</dbReference>
<feature type="domain" description="HTH tetR-type" evidence="3">
    <location>
        <begin position="17"/>
        <end position="78"/>
    </location>
</feature>
<evidence type="ECO:0000256" key="1">
    <source>
        <dbReference type="ARBA" id="ARBA00023125"/>
    </source>
</evidence>
<evidence type="ECO:0000313" key="5">
    <source>
        <dbReference type="Proteomes" id="UP000240739"/>
    </source>
</evidence>
<dbReference type="Pfam" id="PF21313">
    <property type="entry name" value="EthR_C"/>
    <property type="match status" value="1"/>
</dbReference>
<dbReference type="AlphaFoldDB" id="A0A2T4UGP1"/>
<dbReference type="OrthoDB" id="7186647at2"/>
<protein>
    <submittedName>
        <fullName evidence="4">TetR/AcrR family transcriptional regulator</fullName>
    </submittedName>
</protein>
<keyword evidence="5" id="KW-1185">Reference proteome</keyword>
<dbReference type="Pfam" id="PF00440">
    <property type="entry name" value="TetR_N"/>
    <property type="match status" value="1"/>
</dbReference>
<organism evidence="4 5">
    <name type="scientific">Paraconexibacter algicola</name>
    <dbReference type="NCBI Taxonomy" id="2133960"/>
    <lineage>
        <taxon>Bacteria</taxon>
        <taxon>Bacillati</taxon>
        <taxon>Actinomycetota</taxon>
        <taxon>Thermoleophilia</taxon>
        <taxon>Solirubrobacterales</taxon>
        <taxon>Paraconexibacteraceae</taxon>
        <taxon>Paraconexibacter</taxon>
    </lineage>
</organism>
<dbReference type="RefSeq" id="WP_107566850.1">
    <property type="nucleotide sequence ID" value="NZ_PYYB01000001.1"/>
</dbReference>
<sequence>MPSTTRRSKAARADRKSDIEERMRQAITKLVADGERFTELSVERLVAEAGMARSTFYVYFEDKGALLRAIGASTLHTFYEGAQAWFENRGEVTYEDVRTAMRGLLEAFQANEVVMGAVAETAVYDPEVGEMYQESVDGFVGAVRKLIQRGQKDGTIRDVHPAETATALSWMIERTTLQRAQGATPKQLDAIATGLADVIWGTLYVAAR</sequence>
<dbReference type="InterPro" id="IPR036271">
    <property type="entry name" value="Tet_transcr_reg_TetR-rel_C_sf"/>
</dbReference>
<dbReference type="SUPFAM" id="SSF48498">
    <property type="entry name" value="Tetracyclin repressor-like, C-terminal domain"/>
    <property type="match status" value="1"/>
</dbReference>
<feature type="DNA-binding region" description="H-T-H motif" evidence="2">
    <location>
        <begin position="41"/>
        <end position="60"/>
    </location>
</feature>
<dbReference type="GO" id="GO:0003700">
    <property type="term" value="F:DNA-binding transcription factor activity"/>
    <property type="evidence" value="ECO:0007669"/>
    <property type="project" value="TreeGrafter"/>
</dbReference>
<dbReference type="InterPro" id="IPR001647">
    <property type="entry name" value="HTH_TetR"/>
</dbReference>
<comment type="caution">
    <text evidence="4">The sequence shown here is derived from an EMBL/GenBank/DDBJ whole genome shotgun (WGS) entry which is preliminary data.</text>
</comment>
<dbReference type="EMBL" id="PYYB01000001">
    <property type="protein sequence ID" value="PTL58412.1"/>
    <property type="molecule type" value="Genomic_DNA"/>
</dbReference>
<evidence type="ECO:0000313" key="4">
    <source>
        <dbReference type="EMBL" id="PTL58412.1"/>
    </source>
</evidence>
<dbReference type="Gene3D" id="1.10.10.60">
    <property type="entry name" value="Homeodomain-like"/>
    <property type="match status" value="1"/>
</dbReference>
<dbReference type="InterPro" id="IPR049397">
    <property type="entry name" value="EthR_C"/>
</dbReference>
<evidence type="ECO:0000256" key="2">
    <source>
        <dbReference type="PROSITE-ProRule" id="PRU00335"/>
    </source>
</evidence>
<keyword evidence="1 2" id="KW-0238">DNA-binding</keyword>
<proteinExistence type="predicted"/>
<dbReference type="PANTHER" id="PTHR30055">
    <property type="entry name" value="HTH-TYPE TRANSCRIPTIONAL REGULATOR RUTR"/>
    <property type="match status" value="1"/>
</dbReference>